<dbReference type="InterPro" id="IPR025345">
    <property type="entry name" value="DUF4249"/>
</dbReference>
<keyword evidence="2" id="KW-1185">Reference proteome</keyword>
<dbReference type="OrthoDB" id="922982at2"/>
<dbReference type="Pfam" id="PF14054">
    <property type="entry name" value="DUF4249"/>
    <property type="match status" value="1"/>
</dbReference>
<dbReference type="PROSITE" id="PS51257">
    <property type="entry name" value="PROKAR_LIPOPROTEIN"/>
    <property type="match status" value="1"/>
</dbReference>
<gene>
    <name evidence="1" type="ORF">HMF3257_17295</name>
</gene>
<accession>A0A327NJZ0</accession>
<name>A0A327NJZ0_9BACT</name>
<sequence length="329" mass="37413">MRRVISYILILSVLIGCIDQVNLPIRTEEPRLVVEGQITNEAPPYTVRLTYTGKYGGPTGQNVNDQYVKEAQVSLADDQGHSTGFRAIGQGIYQTTDLTFRGQIGRAYRLSVVMADGKRYLSTSQQMPDVPVIDSLYVQLGRTEIGLDQYFFRFYAVVKDPANQRNYYRWLAKSYGVIRCGDYNWVPTQNTEVNIASDDYINGNRFDRFVIKSPIYSTGPHFVEVKQYAITQESYQFWLLYQQQNARTGSIFDPLPAPVIGNLVNADDPTDKARGFFDVYASTIRRIRYYDTKDIFRPGVQSFIASINQSGVLCTKPGQFPLRFDPPGF</sequence>
<comment type="caution">
    <text evidence="1">The sequence shown here is derived from an EMBL/GenBank/DDBJ whole genome shotgun (WGS) entry which is preliminary data.</text>
</comment>
<dbReference type="RefSeq" id="WP_111343955.1">
    <property type="nucleotide sequence ID" value="NZ_QLII01000001.1"/>
</dbReference>
<reference evidence="1 2" key="1">
    <citation type="submission" date="2018-06" db="EMBL/GenBank/DDBJ databases">
        <title>Spirosoma sp. HMF3257 Genome sequencing and assembly.</title>
        <authorList>
            <person name="Kang H."/>
            <person name="Cha I."/>
            <person name="Kim H."/>
            <person name="Kang J."/>
            <person name="Joh K."/>
        </authorList>
    </citation>
    <scope>NUCLEOTIDE SEQUENCE [LARGE SCALE GENOMIC DNA]</scope>
    <source>
        <strain evidence="1 2">HMF3257</strain>
    </source>
</reference>
<evidence type="ECO:0000313" key="2">
    <source>
        <dbReference type="Proteomes" id="UP000249016"/>
    </source>
</evidence>
<dbReference type="Proteomes" id="UP000249016">
    <property type="component" value="Unassembled WGS sequence"/>
</dbReference>
<protein>
    <submittedName>
        <fullName evidence="1">DUF4249 domain-containing protein</fullName>
    </submittedName>
</protein>
<organism evidence="1 2">
    <name type="scientific">Spirosoma telluris</name>
    <dbReference type="NCBI Taxonomy" id="2183553"/>
    <lineage>
        <taxon>Bacteria</taxon>
        <taxon>Pseudomonadati</taxon>
        <taxon>Bacteroidota</taxon>
        <taxon>Cytophagia</taxon>
        <taxon>Cytophagales</taxon>
        <taxon>Cytophagaceae</taxon>
        <taxon>Spirosoma</taxon>
    </lineage>
</organism>
<proteinExistence type="predicted"/>
<evidence type="ECO:0000313" key="1">
    <source>
        <dbReference type="EMBL" id="RAI75482.1"/>
    </source>
</evidence>
<dbReference type="AlphaFoldDB" id="A0A327NJZ0"/>
<dbReference type="EMBL" id="QLII01000001">
    <property type="protein sequence ID" value="RAI75482.1"/>
    <property type="molecule type" value="Genomic_DNA"/>
</dbReference>